<feature type="signal peptide" evidence="7">
    <location>
        <begin position="1"/>
        <end position="23"/>
    </location>
</feature>
<dbReference type="EMBL" id="JAOVZO020000018">
    <property type="protein sequence ID" value="MDC8014477.1"/>
    <property type="molecule type" value="Genomic_DNA"/>
</dbReference>
<evidence type="ECO:0000313" key="9">
    <source>
        <dbReference type="EMBL" id="MDC8014477.1"/>
    </source>
</evidence>
<dbReference type="AlphaFoldDB" id="A0A9X3YMM6"/>
<evidence type="ECO:0000256" key="3">
    <source>
        <dbReference type="ARBA" id="ARBA00022723"/>
    </source>
</evidence>
<name>A0A9X3YMM6_9GAMM</name>
<evidence type="ECO:0000313" key="10">
    <source>
        <dbReference type="Proteomes" id="UP001139971"/>
    </source>
</evidence>
<dbReference type="SUPFAM" id="SSF49503">
    <property type="entry name" value="Cupredoxins"/>
    <property type="match status" value="1"/>
</dbReference>
<dbReference type="RefSeq" id="WP_263544040.1">
    <property type="nucleotide sequence ID" value="NZ_JAOVZO020000018.1"/>
</dbReference>
<feature type="domain" description="Blue (type 1) copper" evidence="8">
    <location>
        <begin position="27"/>
        <end position="121"/>
    </location>
</feature>
<comment type="subcellular location">
    <subcellularLocation>
        <location evidence="1">Membrane</location>
    </subcellularLocation>
</comment>
<keyword evidence="4" id="KW-0249">Electron transport</keyword>
<dbReference type="Proteomes" id="UP001139971">
    <property type="component" value="Unassembled WGS sequence"/>
</dbReference>
<proteinExistence type="predicted"/>
<dbReference type="Gene3D" id="2.60.40.420">
    <property type="entry name" value="Cupredoxins - blue copper proteins"/>
    <property type="match status" value="1"/>
</dbReference>
<protein>
    <submittedName>
        <fullName evidence="9">Plastocyanin/azurin family copper-binding protein</fullName>
    </submittedName>
</protein>
<dbReference type="PANTHER" id="PTHR34192:SF10">
    <property type="entry name" value="PLASTOCYANIN MAJOR ISOFORM, CHLOROPLASTIC-RELATED"/>
    <property type="match status" value="1"/>
</dbReference>
<keyword evidence="7" id="KW-0732">Signal</keyword>
<evidence type="ECO:0000256" key="6">
    <source>
        <dbReference type="ARBA" id="ARBA00023136"/>
    </source>
</evidence>
<evidence type="ECO:0000256" key="4">
    <source>
        <dbReference type="ARBA" id="ARBA00022982"/>
    </source>
</evidence>
<feature type="chain" id="PRO_5040908829" evidence="7">
    <location>
        <begin position="24"/>
        <end position="254"/>
    </location>
</feature>
<dbReference type="GO" id="GO:0005507">
    <property type="term" value="F:copper ion binding"/>
    <property type="evidence" value="ECO:0007669"/>
    <property type="project" value="InterPro"/>
</dbReference>
<gene>
    <name evidence="9" type="ORF">OD750_018185</name>
</gene>
<evidence type="ECO:0000256" key="5">
    <source>
        <dbReference type="ARBA" id="ARBA00023008"/>
    </source>
</evidence>
<dbReference type="PANTHER" id="PTHR34192">
    <property type="entry name" value="PLASTOCYANIN MAJOR ISOFORM, CHLOROPLASTIC-RELATED"/>
    <property type="match status" value="1"/>
</dbReference>
<evidence type="ECO:0000259" key="8">
    <source>
        <dbReference type="Pfam" id="PF00127"/>
    </source>
</evidence>
<dbReference type="InterPro" id="IPR000923">
    <property type="entry name" value="BlueCu_1"/>
</dbReference>
<evidence type="ECO:0000256" key="2">
    <source>
        <dbReference type="ARBA" id="ARBA00022448"/>
    </source>
</evidence>
<keyword evidence="3" id="KW-0479">Metal-binding</keyword>
<dbReference type="InterPro" id="IPR008972">
    <property type="entry name" value="Cupredoxin"/>
</dbReference>
<reference evidence="9" key="1">
    <citation type="submission" date="2023-02" db="EMBL/GenBank/DDBJ databases">
        <title>Tahibacter soli sp. nov. isolated from soil.</title>
        <authorList>
            <person name="Baek J.H."/>
            <person name="Lee J.K."/>
            <person name="Choi D.G."/>
            <person name="Jeon C.O."/>
        </authorList>
    </citation>
    <scope>NUCLEOTIDE SEQUENCE</scope>
    <source>
        <strain evidence="9">BL</strain>
    </source>
</reference>
<dbReference type="GO" id="GO:0009055">
    <property type="term" value="F:electron transfer activity"/>
    <property type="evidence" value="ECO:0007669"/>
    <property type="project" value="InterPro"/>
</dbReference>
<evidence type="ECO:0000256" key="1">
    <source>
        <dbReference type="ARBA" id="ARBA00004370"/>
    </source>
</evidence>
<keyword evidence="5" id="KW-0186">Copper</keyword>
<keyword evidence="2" id="KW-0813">Transport</keyword>
<dbReference type="GO" id="GO:0016020">
    <property type="term" value="C:membrane"/>
    <property type="evidence" value="ECO:0007669"/>
    <property type="project" value="UniProtKB-SubCell"/>
</dbReference>
<accession>A0A9X3YMM6</accession>
<evidence type="ECO:0000256" key="7">
    <source>
        <dbReference type="SAM" id="SignalP"/>
    </source>
</evidence>
<comment type="caution">
    <text evidence="9">The sequence shown here is derived from an EMBL/GenBank/DDBJ whole genome shotgun (WGS) entry which is preliminary data.</text>
</comment>
<dbReference type="Pfam" id="PF00127">
    <property type="entry name" value="Copper-bind"/>
    <property type="match status" value="1"/>
</dbReference>
<sequence>MKGILKQWLVGVLLLAAGSVATAANHTVRVGGGGLTFTPSTLTIQRGDTVTFSNAGGFHNVVADSGAFRCAAGCDGAGGNGNLSSAGWSATVAFNTAGTFGYFCDAHGAPGSGMAGTIIVQGGDPPFTITPAITGNWYDPAQNGHGFQFEMITPTLVTAFWFTFDNAGNPAWLVGTGTIDGGTIVMQVNRSSGGRFPPNFNPASIVNNPWGTWTFTITGCNAGKVDWTTTDPAFTATGTMTLTRLTQIQGMSCP</sequence>
<keyword evidence="6" id="KW-0472">Membrane</keyword>
<keyword evidence="10" id="KW-1185">Reference proteome</keyword>
<organism evidence="9 10">
    <name type="scientific">Tahibacter soli</name>
    <dbReference type="NCBI Taxonomy" id="2983605"/>
    <lineage>
        <taxon>Bacteria</taxon>
        <taxon>Pseudomonadati</taxon>
        <taxon>Pseudomonadota</taxon>
        <taxon>Gammaproteobacteria</taxon>
        <taxon>Lysobacterales</taxon>
        <taxon>Rhodanobacteraceae</taxon>
        <taxon>Tahibacter</taxon>
    </lineage>
</organism>